<reference evidence="1" key="1">
    <citation type="submission" date="2022-03" db="EMBL/GenBank/DDBJ databases">
        <authorList>
            <person name="Alioto T."/>
            <person name="Alioto T."/>
            <person name="Gomez Garrido J."/>
        </authorList>
    </citation>
    <scope>NUCLEOTIDE SEQUENCE</scope>
</reference>
<gene>
    <name evidence="1" type="ORF">PECUL_23A049849</name>
</gene>
<keyword evidence="2" id="KW-1185">Reference proteome</keyword>
<accession>A0AAD1T4P4</accession>
<evidence type="ECO:0000313" key="2">
    <source>
        <dbReference type="Proteomes" id="UP001295444"/>
    </source>
</evidence>
<sequence length="157" mass="17540">MHSLLFIHYQLGVGGGLGPRESPAVNHSSKLLDTVKMIWVFVDVWWELWVCGCRKQEKCTGHFDSCSLQRTDYLPSSAHSQEPVLRRASGCQVHKLPRLATSPAATQHVSASRPQWYMFLYQCVRQVSCAIVLGDIVEDRPCNEAFLQAACGAYTGD</sequence>
<evidence type="ECO:0000313" key="1">
    <source>
        <dbReference type="EMBL" id="CAH2318696.1"/>
    </source>
</evidence>
<dbReference type="EMBL" id="OW240921">
    <property type="protein sequence ID" value="CAH2318696.1"/>
    <property type="molecule type" value="Genomic_DNA"/>
</dbReference>
<protein>
    <submittedName>
        <fullName evidence="1">Uncharacterized protein</fullName>
    </submittedName>
</protein>
<name>A0AAD1T4P4_PELCU</name>
<dbReference type="Proteomes" id="UP001295444">
    <property type="component" value="Chromosome 10"/>
</dbReference>
<dbReference type="AlphaFoldDB" id="A0AAD1T4P4"/>
<proteinExistence type="predicted"/>
<organism evidence="1 2">
    <name type="scientific">Pelobates cultripes</name>
    <name type="common">Western spadefoot toad</name>
    <dbReference type="NCBI Taxonomy" id="61616"/>
    <lineage>
        <taxon>Eukaryota</taxon>
        <taxon>Metazoa</taxon>
        <taxon>Chordata</taxon>
        <taxon>Craniata</taxon>
        <taxon>Vertebrata</taxon>
        <taxon>Euteleostomi</taxon>
        <taxon>Amphibia</taxon>
        <taxon>Batrachia</taxon>
        <taxon>Anura</taxon>
        <taxon>Pelobatoidea</taxon>
        <taxon>Pelobatidae</taxon>
        <taxon>Pelobates</taxon>
    </lineage>
</organism>